<accession>A0A9X3MXR0</accession>
<dbReference type="PANTHER" id="PTHR43162:SF1">
    <property type="entry name" value="PRESTALK A DIFFERENTIATION PROTEIN A"/>
    <property type="match status" value="1"/>
</dbReference>
<gene>
    <name evidence="1" type="ORF">OM076_23740</name>
</gene>
<dbReference type="Gene3D" id="3.90.25.10">
    <property type="entry name" value="UDP-galactose 4-epimerase, domain 1"/>
    <property type="match status" value="1"/>
</dbReference>
<dbReference type="Proteomes" id="UP001149140">
    <property type="component" value="Unassembled WGS sequence"/>
</dbReference>
<name>A0A9X3MXR0_9ACTN</name>
<sequence>MSTYTLVLGGTGKTGRRIVARLQAQGVEVRVGSRSLPFDWYDATTWPGALEDVETAYISYFPDLVVEGAPERVGAFARLAASKGVRRLVLLSGRGEAEAQRAEQEVIAAGTEWTVVRCSWFAQNFSEAFLLDGVLAGEIALPAGDVPEPFVDAEDIADVATAALTQDGHHGEIYELTGPRALRFEEAAAEIAAAIGRELRFVSVPGEAFHAGMLSAGVPEDEAVLVSWLFREVLDGRNVEPQDGVRRALGRAPRDFGEYARVTAASGAWA</sequence>
<dbReference type="InterPro" id="IPR051604">
    <property type="entry name" value="Ergot_Alk_Oxidoreductase"/>
</dbReference>
<comment type="caution">
    <text evidence="1">The sequence shown here is derived from an EMBL/GenBank/DDBJ whole genome shotgun (WGS) entry which is preliminary data.</text>
</comment>
<dbReference type="EMBL" id="JAPDOD010000024">
    <property type="protein sequence ID" value="MDA0163308.1"/>
    <property type="molecule type" value="Genomic_DNA"/>
</dbReference>
<dbReference type="PANTHER" id="PTHR43162">
    <property type="match status" value="1"/>
</dbReference>
<reference evidence="1" key="1">
    <citation type="submission" date="2022-10" db="EMBL/GenBank/DDBJ databases">
        <title>The WGS of Solirubrobacter ginsenosidimutans DSM 21036.</title>
        <authorList>
            <person name="Jiang Z."/>
        </authorList>
    </citation>
    <scope>NUCLEOTIDE SEQUENCE</scope>
    <source>
        <strain evidence="1">DSM 21036</strain>
    </source>
</reference>
<evidence type="ECO:0000313" key="1">
    <source>
        <dbReference type="EMBL" id="MDA0163308.1"/>
    </source>
</evidence>
<keyword evidence="2" id="KW-1185">Reference proteome</keyword>
<dbReference type="InterPro" id="IPR036291">
    <property type="entry name" value="NAD(P)-bd_dom_sf"/>
</dbReference>
<dbReference type="AlphaFoldDB" id="A0A9X3MXR0"/>
<organism evidence="1 2">
    <name type="scientific">Solirubrobacter ginsenosidimutans</name>
    <dbReference type="NCBI Taxonomy" id="490573"/>
    <lineage>
        <taxon>Bacteria</taxon>
        <taxon>Bacillati</taxon>
        <taxon>Actinomycetota</taxon>
        <taxon>Thermoleophilia</taxon>
        <taxon>Solirubrobacterales</taxon>
        <taxon>Solirubrobacteraceae</taxon>
        <taxon>Solirubrobacter</taxon>
    </lineage>
</organism>
<evidence type="ECO:0000313" key="2">
    <source>
        <dbReference type="Proteomes" id="UP001149140"/>
    </source>
</evidence>
<proteinExistence type="predicted"/>
<protein>
    <submittedName>
        <fullName evidence="1">NmrA family transcriptional regulator</fullName>
    </submittedName>
</protein>
<dbReference type="SUPFAM" id="SSF51735">
    <property type="entry name" value="NAD(P)-binding Rossmann-fold domains"/>
    <property type="match status" value="1"/>
</dbReference>
<dbReference type="Gene3D" id="3.40.50.720">
    <property type="entry name" value="NAD(P)-binding Rossmann-like Domain"/>
    <property type="match status" value="1"/>
</dbReference>